<comment type="subcellular location">
    <subcellularLocation>
        <location evidence="1">Cell membrane</location>
        <topology evidence="1">Multi-pass membrane protein</topology>
    </subcellularLocation>
</comment>
<keyword evidence="10" id="KW-1185">Reference proteome</keyword>
<keyword evidence="6 7" id="KW-0472">Membrane</keyword>
<comment type="caution">
    <text evidence="9">The sequence shown here is derived from an EMBL/GenBank/DDBJ whole genome shotgun (WGS) entry which is preliminary data.</text>
</comment>
<keyword evidence="5 7" id="KW-1133">Transmembrane helix</keyword>
<dbReference type="Proteomes" id="UP000285310">
    <property type="component" value="Unassembled WGS sequence"/>
</dbReference>
<dbReference type="PANTHER" id="PTHR34582:SF6">
    <property type="entry name" value="UPF0702 TRANSMEMBRANE PROTEIN YCAP"/>
    <property type="match status" value="1"/>
</dbReference>
<dbReference type="AlphaFoldDB" id="A0A423PJX2"/>
<dbReference type="InParanoid" id="A0A423PJX2"/>
<evidence type="ECO:0000256" key="7">
    <source>
        <dbReference type="SAM" id="Phobius"/>
    </source>
</evidence>
<evidence type="ECO:0000313" key="10">
    <source>
        <dbReference type="Proteomes" id="UP000285310"/>
    </source>
</evidence>
<evidence type="ECO:0000313" key="9">
    <source>
        <dbReference type="EMBL" id="ROO25894.1"/>
    </source>
</evidence>
<dbReference type="OrthoDB" id="9793799at2"/>
<dbReference type="GO" id="GO:0005886">
    <property type="term" value="C:plasma membrane"/>
    <property type="evidence" value="ECO:0007669"/>
    <property type="project" value="UniProtKB-SubCell"/>
</dbReference>
<evidence type="ECO:0000256" key="3">
    <source>
        <dbReference type="ARBA" id="ARBA00022475"/>
    </source>
</evidence>
<keyword evidence="4 7" id="KW-0812">Transmembrane</keyword>
<reference evidence="9 10" key="1">
    <citation type="submission" date="2013-10" db="EMBL/GenBank/DDBJ databases">
        <title>Salinisphaera japonica YTM-1 Genome Sequencing.</title>
        <authorList>
            <person name="Lai Q."/>
            <person name="Li C."/>
            <person name="Shao Z."/>
        </authorList>
    </citation>
    <scope>NUCLEOTIDE SEQUENCE [LARGE SCALE GENOMIC DNA]</scope>
    <source>
        <strain evidence="9 10">YTM-1</strain>
    </source>
</reference>
<evidence type="ECO:0000256" key="6">
    <source>
        <dbReference type="ARBA" id="ARBA00023136"/>
    </source>
</evidence>
<dbReference type="InterPro" id="IPR007353">
    <property type="entry name" value="DUF421"/>
</dbReference>
<evidence type="ECO:0000256" key="4">
    <source>
        <dbReference type="ARBA" id="ARBA00022692"/>
    </source>
</evidence>
<dbReference type="Pfam" id="PF04239">
    <property type="entry name" value="DUF421"/>
    <property type="match status" value="1"/>
</dbReference>
<dbReference type="PANTHER" id="PTHR34582">
    <property type="entry name" value="UPF0702 TRANSMEMBRANE PROTEIN YCAP"/>
    <property type="match status" value="1"/>
</dbReference>
<name>A0A423PJX2_9GAMM</name>
<evidence type="ECO:0000256" key="5">
    <source>
        <dbReference type="ARBA" id="ARBA00022989"/>
    </source>
</evidence>
<evidence type="ECO:0000256" key="2">
    <source>
        <dbReference type="ARBA" id="ARBA00006448"/>
    </source>
</evidence>
<keyword evidence="3" id="KW-1003">Cell membrane</keyword>
<dbReference type="EMBL" id="AYKG01000042">
    <property type="protein sequence ID" value="ROO25894.1"/>
    <property type="molecule type" value="Genomic_DNA"/>
</dbReference>
<feature type="domain" description="YetF C-terminal" evidence="8">
    <location>
        <begin position="93"/>
        <end position="160"/>
    </location>
</feature>
<dbReference type="RefSeq" id="WP_123658893.1">
    <property type="nucleotide sequence ID" value="NZ_AYKG01000042.1"/>
</dbReference>
<gene>
    <name evidence="9" type="ORF">SAJA_12080</name>
</gene>
<proteinExistence type="inferred from homology"/>
<feature type="transmembrane region" description="Helical" evidence="7">
    <location>
        <begin position="67"/>
        <end position="87"/>
    </location>
</feature>
<feature type="transmembrane region" description="Helical" evidence="7">
    <location>
        <begin position="12"/>
        <end position="32"/>
    </location>
</feature>
<dbReference type="FunCoup" id="A0A423PJX2">
    <property type="interactions" value="13"/>
</dbReference>
<evidence type="ECO:0000256" key="1">
    <source>
        <dbReference type="ARBA" id="ARBA00004651"/>
    </source>
</evidence>
<comment type="similarity">
    <text evidence="2">Belongs to the UPF0702 family.</text>
</comment>
<organism evidence="9 10">
    <name type="scientific">Salinisphaera japonica YTM-1</name>
    <dbReference type="NCBI Taxonomy" id="1209778"/>
    <lineage>
        <taxon>Bacteria</taxon>
        <taxon>Pseudomonadati</taxon>
        <taxon>Pseudomonadota</taxon>
        <taxon>Gammaproteobacteria</taxon>
        <taxon>Salinisphaerales</taxon>
        <taxon>Salinisphaeraceae</taxon>
        <taxon>Salinisphaera</taxon>
    </lineage>
</organism>
<dbReference type="InterPro" id="IPR023090">
    <property type="entry name" value="UPF0702_alpha/beta_dom_sf"/>
</dbReference>
<sequence>MLNWFITEPRALAAVAASTLGMYVLLICCARISGVRSFAEMSTFDIAVSVAVGSLIATTVATSSPPLAQGAAALVVLYVLQLGVSHVRARRRIAERTVDNRPILLMGEGGVLRHRNLVIARVTEDDLRTHLRAANVSDLAEVRAVVMEGTGTIHVLHGEHPRLAESRPWILDNVRDHSDH</sequence>
<dbReference type="Gene3D" id="3.30.240.20">
    <property type="entry name" value="bsu07140 like domains"/>
    <property type="match status" value="1"/>
</dbReference>
<evidence type="ECO:0000259" key="8">
    <source>
        <dbReference type="Pfam" id="PF04239"/>
    </source>
</evidence>
<accession>A0A423PJX2</accession>
<protein>
    <submittedName>
        <fullName evidence="9">Membrane protein</fullName>
    </submittedName>
</protein>